<dbReference type="PANTHER" id="PTHR41523">
    <property type="entry name" value="TWO-COMPONENT SYSTEM SENSOR PROTEIN"/>
    <property type="match status" value="1"/>
</dbReference>
<gene>
    <name evidence="9" type="ORF">MZO42_04325</name>
</gene>
<evidence type="ECO:0000256" key="4">
    <source>
        <dbReference type="ARBA" id="ARBA00022679"/>
    </source>
</evidence>
<evidence type="ECO:0000259" key="8">
    <source>
        <dbReference type="SMART" id="SM00911"/>
    </source>
</evidence>
<evidence type="ECO:0000256" key="7">
    <source>
        <dbReference type="ARBA" id="ARBA00022840"/>
    </source>
</evidence>
<sequence>MKQGGEQPAAPALARMGGGRMGDAVRGFAWHTTPLGPPERWPAELQAAVAWGLESQFPMALVWGPGQVTIYNDAFRPILGNKPEALGRSFAETWAEVWHAVGPLVEQAYAGKPSFFEDFPLEVERGNGPEQAWFTFCYSPVRLVDGSVGGMVDTVMETTEAVRARQATEVMRDELAHRLKNTMAMVQSLASRTLREVTEKDAVRTFEKRVVALGHAHDVLGRGKWQSASLGELADGLLAMHGERFRVSGPEIALGASATLRLSLILHELATNAAKYGALSCAEGHVDLHWHVEQGSKGDELVVCWRENDGPEVMAPSRTGFGTRLIDMGLIGTGKVERRYPPSGVEVDMRVPVAELQER</sequence>
<comment type="caution">
    <text evidence="9">The sequence shown here is derived from an EMBL/GenBank/DDBJ whole genome shotgun (WGS) entry which is preliminary data.</text>
</comment>
<dbReference type="InterPro" id="IPR036890">
    <property type="entry name" value="HATPase_C_sf"/>
</dbReference>
<dbReference type="InterPro" id="IPR035965">
    <property type="entry name" value="PAS-like_dom_sf"/>
</dbReference>
<protein>
    <recommendedName>
        <fullName evidence="2">histidine kinase</fullName>
        <ecNumber evidence="2">2.7.13.3</ecNumber>
    </recommendedName>
</protein>
<dbReference type="PANTHER" id="PTHR41523:SF7">
    <property type="entry name" value="HISTIDINE KINASE"/>
    <property type="match status" value="1"/>
</dbReference>
<evidence type="ECO:0000256" key="5">
    <source>
        <dbReference type="ARBA" id="ARBA00022741"/>
    </source>
</evidence>
<evidence type="ECO:0000313" key="9">
    <source>
        <dbReference type="EMBL" id="MDT8757914.1"/>
    </source>
</evidence>
<keyword evidence="7" id="KW-0067">ATP-binding</keyword>
<evidence type="ECO:0000256" key="3">
    <source>
        <dbReference type="ARBA" id="ARBA00022553"/>
    </source>
</evidence>
<dbReference type="SUPFAM" id="SSF55785">
    <property type="entry name" value="PYP-like sensor domain (PAS domain)"/>
    <property type="match status" value="1"/>
</dbReference>
<evidence type="ECO:0000256" key="2">
    <source>
        <dbReference type="ARBA" id="ARBA00012438"/>
    </source>
</evidence>
<dbReference type="Gene3D" id="3.30.565.10">
    <property type="entry name" value="Histidine kinase-like ATPase, C-terminal domain"/>
    <property type="match status" value="1"/>
</dbReference>
<dbReference type="Pfam" id="PF07536">
    <property type="entry name" value="HWE_HK"/>
    <property type="match status" value="1"/>
</dbReference>
<dbReference type="SMART" id="SM00911">
    <property type="entry name" value="HWE_HK"/>
    <property type="match status" value="1"/>
</dbReference>
<accession>A0ABU3N224</accession>
<proteinExistence type="predicted"/>
<keyword evidence="3" id="KW-0597">Phosphoprotein</keyword>
<dbReference type="Gene3D" id="3.30.450.20">
    <property type="entry name" value="PAS domain"/>
    <property type="match status" value="1"/>
</dbReference>
<reference evidence="9" key="1">
    <citation type="submission" date="2022-04" db="EMBL/GenBank/DDBJ databases">
        <title>Tomato heritable bacteria conferring resistance against bacterial wilt.</title>
        <authorList>
            <person name="Yin J."/>
        </authorList>
    </citation>
    <scope>NUCLEOTIDE SEQUENCE</scope>
    <source>
        <strain evidence="9">Cra20</strain>
    </source>
</reference>
<feature type="domain" description="Signal transduction histidine kinase HWE region" evidence="8">
    <location>
        <begin position="174"/>
        <end position="251"/>
    </location>
</feature>
<organism evidence="9">
    <name type="scientific">Sphingomonas psychrotolerans</name>
    <dbReference type="NCBI Taxonomy" id="1327635"/>
    <lineage>
        <taxon>Bacteria</taxon>
        <taxon>Pseudomonadati</taxon>
        <taxon>Pseudomonadota</taxon>
        <taxon>Alphaproteobacteria</taxon>
        <taxon>Sphingomonadales</taxon>
        <taxon>Sphingomonadaceae</taxon>
        <taxon>Sphingomonas</taxon>
    </lineage>
</organism>
<dbReference type="EC" id="2.7.13.3" evidence="2"/>
<dbReference type="EMBL" id="JALMLT010000001">
    <property type="protein sequence ID" value="MDT8757914.1"/>
    <property type="molecule type" value="Genomic_DNA"/>
</dbReference>
<dbReference type="InterPro" id="IPR011102">
    <property type="entry name" value="Sig_transdc_His_kinase_HWE"/>
</dbReference>
<name>A0ABU3N224_9SPHN</name>
<keyword evidence="4" id="KW-0808">Transferase</keyword>
<comment type="catalytic activity">
    <reaction evidence="1">
        <text>ATP + protein L-histidine = ADP + protein N-phospho-L-histidine.</text>
        <dbReference type="EC" id="2.7.13.3"/>
    </reaction>
</comment>
<evidence type="ECO:0000256" key="6">
    <source>
        <dbReference type="ARBA" id="ARBA00022777"/>
    </source>
</evidence>
<evidence type="ECO:0000256" key="1">
    <source>
        <dbReference type="ARBA" id="ARBA00000085"/>
    </source>
</evidence>
<keyword evidence="5" id="KW-0547">Nucleotide-binding</keyword>
<keyword evidence="6" id="KW-0418">Kinase</keyword>